<dbReference type="AlphaFoldDB" id="A0AAD2D6E2"/>
<proteinExistence type="predicted"/>
<dbReference type="EMBL" id="CAMPGE010023324">
    <property type="protein sequence ID" value="CAI2381276.1"/>
    <property type="molecule type" value="Genomic_DNA"/>
</dbReference>
<evidence type="ECO:0000313" key="2">
    <source>
        <dbReference type="Proteomes" id="UP001295684"/>
    </source>
</evidence>
<name>A0AAD2D6E2_EUPCR</name>
<keyword evidence="2" id="KW-1185">Reference proteome</keyword>
<sequence length="151" mass="18413">MIRKEFLPLQEKVEMYFKVEFKTSFPKFASAFLKKYNVPNKYCWCTICQVSDLDEDRFAFVRRYQTTLSRKPYFERVIYNRKSRAIEAQMLEDQDTEIKIAERCIYQQEGDSVIYETFLYKNPGWKSWIRKKTHAWGVRTMKKLLKKEDIE</sequence>
<dbReference type="Proteomes" id="UP001295684">
    <property type="component" value="Unassembled WGS sequence"/>
</dbReference>
<protein>
    <submittedName>
        <fullName evidence="1">Uncharacterized protein</fullName>
    </submittedName>
</protein>
<reference evidence="1" key="1">
    <citation type="submission" date="2023-07" db="EMBL/GenBank/DDBJ databases">
        <authorList>
            <consortium name="AG Swart"/>
            <person name="Singh M."/>
            <person name="Singh A."/>
            <person name="Seah K."/>
            <person name="Emmerich C."/>
        </authorList>
    </citation>
    <scope>NUCLEOTIDE SEQUENCE</scope>
    <source>
        <strain evidence="1">DP1</strain>
    </source>
</reference>
<organism evidence="1 2">
    <name type="scientific">Euplotes crassus</name>
    <dbReference type="NCBI Taxonomy" id="5936"/>
    <lineage>
        <taxon>Eukaryota</taxon>
        <taxon>Sar</taxon>
        <taxon>Alveolata</taxon>
        <taxon>Ciliophora</taxon>
        <taxon>Intramacronucleata</taxon>
        <taxon>Spirotrichea</taxon>
        <taxon>Hypotrichia</taxon>
        <taxon>Euplotida</taxon>
        <taxon>Euplotidae</taxon>
        <taxon>Moneuplotes</taxon>
    </lineage>
</organism>
<comment type="caution">
    <text evidence="1">The sequence shown here is derived from an EMBL/GenBank/DDBJ whole genome shotgun (WGS) entry which is preliminary data.</text>
</comment>
<evidence type="ECO:0000313" key="1">
    <source>
        <dbReference type="EMBL" id="CAI2381276.1"/>
    </source>
</evidence>
<gene>
    <name evidence="1" type="ORF">ECRASSUSDP1_LOCUS22728</name>
</gene>
<accession>A0AAD2D6E2</accession>